<comment type="subcellular location">
    <subcellularLocation>
        <location evidence="1 7">Cell membrane</location>
        <topology evidence="1 7">Multi-pass membrane protein</topology>
    </subcellularLocation>
</comment>
<protein>
    <recommendedName>
        <fullName evidence="7">UPF0056 membrane protein</fullName>
    </recommendedName>
</protein>
<feature type="transmembrane region" description="Helical" evidence="7">
    <location>
        <begin position="33"/>
        <end position="51"/>
    </location>
</feature>
<keyword evidence="4 7" id="KW-0812">Transmembrane</keyword>
<feature type="transmembrane region" description="Helical" evidence="7">
    <location>
        <begin position="141"/>
        <end position="163"/>
    </location>
</feature>
<dbReference type="PANTHER" id="PTHR33508:SF1">
    <property type="entry name" value="UPF0056 MEMBRANE PROTEIN YHCE"/>
    <property type="match status" value="1"/>
</dbReference>
<dbReference type="NCBIfam" id="TIGR00427">
    <property type="entry name" value="NAAT family transporter"/>
    <property type="match status" value="1"/>
</dbReference>
<proteinExistence type="inferred from homology"/>
<keyword evidence="5 7" id="KW-1133">Transmembrane helix</keyword>
<dbReference type="Pfam" id="PF01914">
    <property type="entry name" value="MarC"/>
    <property type="match status" value="1"/>
</dbReference>
<name>A0A5J6MJ23_9PROT</name>
<dbReference type="Proteomes" id="UP000326202">
    <property type="component" value="Chromosome"/>
</dbReference>
<organism evidence="8 9">
    <name type="scientific">Hypericibacter terrae</name>
    <dbReference type="NCBI Taxonomy" id="2602015"/>
    <lineage>
        <taxon>Bacteria</taxon>
        <taxon>Pseudomonadati</taxon>
        <taxon>Pseudomonadota</taxon>
        <taxon>Alphaproteobacteria</taxon>
        <taxon>Rhodospirillales</taxon>
        <taxon>Dongiaceae</taxon>
        <taxon>Hypericibacter</taxon>
    </lineage>
</organism>
<dbReference type="InterPro" id="IPR002771">
    <property type="entry name" value="Multi_antbiot-R_MarC"/>
</dbReference>
<evidence type="ECO:0000313" key="9">
    <source>
        <dbReference type="Proteomes" id="UP000326202"/>
    </source>
</evidence>
<comment type="similarity">
    <text evidence="2 7">Belongs to the UPF0056 (MarC) family.</text>
</comment>
<reference evidence="8 9" key="1">
    <citation type="submission" date="2019-08" db="EMBL/GenBank/DDBJ databases">
        <title>Hyperibacter terrae gen. nov., sp. nov. and Hyperibacter viscosus sp. nov., two new members in the family Rhodospirillaceae isolated from the rhizosphere of Hypericum perforatum.</title>
        <authorList>
            <person name="Noviana Z."/>
        </authorList>
    </citation>
    <scope>NUCLEOTIDE SEQUENCE [LARGE SCALE GENOMIC DNA]</scope>
    <source>
        <strain evidence="8 9">R5913</strain>
    </source>
</reference>
<sequence>MFWALFPVVNPPGSALVFLTMTRRLNHRHRSDLATRIGVFSFLIIIASLLVGAYVLAFFGISVAVLRVAGGMVVAAAGWKLMNAPADSRSSDVDTDTDLNPAAIMRQAFYPLTMPLTTGPGTIATAIALGTSNPEVGEGGVIWKVLGGAAAAASLAILVFVCYRWSDRIAKLLGEAGTDALVRLTAFILLCIGMQILWIGLSDLLGSLPQFHSGT</sequence>
<dbReference type="KEGG" id="htq:FRZ44_28620"/>
<dbReference type="PANTHER" id="PTHR33508">
    <property type="entry name" value="UPF0056 MEMBRANE PROTEIN YHCE"/>
    <property type="match status" value="1"/>
</dbReference>
<keyword evidence="6 7" id="KW-0472">Membrane</keyword>
<evidence type="ECO:0000256" key="2">
    <source>
        <dbReference type="ARBA" id="ARBA00009784"/>
    </source>
</evidence>
<keyword evidence="3" id="KW-1003">Cell membrane</keyword>
<evidence type="ECO:0000256" key="1">
    <source>
        <dbReference type="ARBA" id="ARBA00004651"/>
    </source>
</evidence>
<dbReference type="GO" id="GO:0005886">
    <property type="term" value="C:plasma membrane"/>
    <property type="evidence" value="ECO:0007669"/>
    <property type="project" value="UniProtKB-SubCell"/>
</dbReference>
<evidence type="ECO:0000256" key="4">
    <source>
        <dbReference type="ARBA" id="ARBA00022692"/>
    </source>
</evidence>
<dbReference type="AlphaFoldDB" id="A0A5J6MJ23"/>
<comment type="caution">
    <text evidence="7">Lacks conserved residue(s) required for the propagation of feature annotation.</text>
</comment>
<evidence type="ECO:0000256" key="7">
    <source>
        <dbReference type="RuleBase" id="RU362048"/>
    </source>
</evidence>
<evidence type="ECO:0000256" key="5">
    <source>
        <dbReference type="ARBA" id="ARBA00022989"/>
    </source>
</evidence>
<evidence type="ECO:0000256" key="3">
    <source>
        <dbReference type="ARBA" id="ARBA00022475"/>
    </source>
</evidence>
<feature type="transmembrane region" description="Helical" evidence="7">
    <location>
        <begin position="184"/>
        <end position="201"/>
    </location>
</feature>
<evidence type="ECO:0000256" key="6">
    <source>
        <dbReference type="ARBA" id="ARBA00023136"/>
    </source>
</evidence>
<keyword evidence="9" id="KW-1185">Reference proteome</keyword>
<feature type="transmembrane region" description="Helical" evidence="7">
    <location>
        <begin position="108"/>
        <end position="129"/>
    </location>
</feature>
<gene>
    <name evidence="8" type="ORF">FRZ44_28620</name>
</gene>
<accession>A0A5J6MJ23</accession>
<evidence type="ECO:0000313" key="8">
    <source>
        <dbReference type="EMBL" id="QEX17562.1"/>
    </source>
</evidence>
<dbReference type="EMBL" id="CP042906">
    <property type="protein sequence ID" value="QEX17562.1"/>
    <property type="molecule type" value="Genomic_DNA"/>
</dbReference>